<dbReference type="OrthoDB" id="5866159at2759"/>
<dbReference type="WBParaSite" id="HCON_00003310-00001">
    <property type="protein sequence ID" value="HCON_00003310-00001"/>
    <property type="gene ID" value="HCON_00003310"/>
</dbReference>
<evidence type="ECO:0000313" key="3">
    <source>
        <dbReference type="WBParaSite" id="HCON_00003310-00001"/>
    </source>
</evidence>
<dbReference type="AlphaFoldDB" id="A0A7I4XSR0"/>
<sequence>MNVVAISAGIVSFRNGIFDLHVRRSISSGFLKTFFARLPWKVSNVVVFGKTLKDLLTSSRIYEKRCREQSCRYCTSEKICELQGTVYLIQCGGCGEKYVGETARPLKIRLDEHRRALANPAVYLFLSTFLLLFQAPYTQA</sequence>
<accession>A0A7I4XSR0</accession>
<reference evidence="3" key="1">
    <citation type="submission" date="2020-12" db="UniProtKB">
        <authorList>
            <consortium name="WormBaseParasite"/>
        </authorList>
    </citation>
    <scope>IDENTIFICATION</scope>
    <source>
        <strain evidence="3">MHco3</strain>
    </source>
</reference>
<evidence type="ECO:0000256" key="1">
    <source>
        <dbReference type="SAM" id="Phobius"/>
    </source>
</evidence>
<proteinExistence type="predicted"/>
<protein>
    <submittedName>
        <fullName evidence="3">GIY-YIG domain-containing protein</fullName>
    </submittedName>
</protein>
<keyword evidence="1" id="KW-0812">Transmembrane</keyword>
<evidence type="ECO:0000313" key="2">
    <source>
        <dbReference type="Proteomes" id="UP000025227"/>
    </source>
</evidence>
<name>A0A7I4XSR0_HAECO</name>
<feature type="transmembrane region" description="Helical" evidence="1">
    <location>
        <begin position="116"/>
        <end position="137"/>
    </location>
</feature>
<keyword evidence="2" id="KW-1185">Reference proteome</keyword>
<dbReference type="Proteomes" id="UP000025227">
    <property type="component" value="Unplaced"/>
</dbReference>
<organism evidence="2 3">
    <name type="scientific">Haemonchus contortus</name>
    <name type="common">Barber pole worm</name>
    <dbReference type="NCBI Taxonomy" id="6289"/>
    <lineage>
        <taxon>Eukaryota</taxon>
        <taxon>Metazoa</taxon>
        <taxon>Ecdysozoa</taxon>
        <taxon>Nematoda</taxon>
        <taxon>Chromadorea</taxon>
        <taxon>Rhabditida</taxon>
        <taxon>Rhabditina</taxon>
        <taxon>Rhabditomorpha</taxon>
        <taxon>Strongyloidea</taxon>
        <taxon>Trichostrongylidae</taxon>
        <taxon>Haemonchus</taxon>
    </lineage>
</organism>
<keyword evidence="1" id="KW-0472">Membrane</keyword>
<keyword evidence="1" id="KW-1133">Transmembrane helix</keyword>